<organism evidence="9">
    <name type="scientific">Minutocellus polymorphus</name>
    <dbReference type="NCBI Taxonomy" id="265543"/>
    <lineage>
        <taxon>Eukaryota</taxon>
        <taxon>Sar</taxon>
        <taxon>Stramenopiles</taxon>
        <taxon>Ochrophyta</taxon>
        <taxon>Bacillariophyta</taxon>
        <taxon>Mediophyceae</taxon>
        <taxon>Cymatosirophycidae</taxon>
        <taxon>Cymatosirales</taxon>
        <taxon>Cymatosiraceae</taxon>
        <taxon>Minutocellus</taxon>
    </lineage>
</organism>
<dbReference type="SUPFAM" id="SSF69593">
    <property type="entry name" value="Glycerol-3-phosphate (1)-acyltransferase"/>
    <property type="match status" value="1"/>
</dbReference>
<evidence type="ECO:0000256" key="6">
    <source>
        <dbReference type="SAM" id="Phobius"/>
    </source>
</evidence>
<name>A0A7S0FQD9_9STRA</name>
<keyword evidence="6" id="KW-0812">Transmembrane</keyword>
<evidence type="ECO:0000256" key="7">
    <source>
        <dbReference type="SAM" id="SignalP"/>
    </source>
</evidence>
<keyword evidence="4" id="KW-0443">Lipid metabolism</keyword>
<keyword evidence="6" id="KW-0472">Membrane</keyword>
<keyword evidence="6" id="KW-1133">Transmembrane helix</keyword>
<gene>
    <name evidence="9" type="ORF">MPOL1434_LOCUS8022</name>
</gene>
<comment type="pathway">
    <text evidence="1">Lipid metabolism.</text>
</comment>
<feature type="transmembrane region" description="Helical" evidence="6">
    <location>
        <begin position="100"/>
        <end position="123"/>
    </location>
</feature>
<keyword evidence="5" id="KW-0012">Acyltransferase</keyword>
<evidence type="ECO:0000256" key="1">
    <source>
        <dbReference type="ARBA" id="ARBA00005189"/>
    </source>
</evidence>
<evidence type="ECO:0000256" key="4">
    <source>
        <dbReference type="ARBA" id="ARBA00023098"/>
    </source>
</evidence>
<dbReference type="CDD" id="cd07989">
    <property type="entry name" value="LPLAT_AGPAT-like"/>
    <property type="match status" value="1"/>
</dbReference>
<dbReference type="AlphaFoldDB" id="A0A7S0FQD9"/>
<feature type="domain" description="Phospholipid/glycerol acyltransferase" evidence="8">
    <location>
        <begin position="171"/>
        <end position="304"/>
    </location>
</feature>
<keyword evidence="3" id="KW-0808">Transferase</keyword>
<dbReference type="GO" id="GO:0006654">
    <property type="term" value="P:phosphatidic acid biosynthetic process"/>
    <property type="evidence" value="ECO:0007669"/>
    <property type="project" value="TreeGrafter"/>
</dbReference>
<accession>A0A7S0FQD9</accession>
<evidence type="ECO:0000256" key="3">
    <source>
        <dbReference type="ARBA" id="ARBA00022679"/>
    </source>
</evidence>
<evidence type="ECO:0000256" key="2">
    <source>
        <dbReference type="ARBA" id="ARBA00022516"/>
    </source>
</evidence>
<dbReference type="Pfam" id="PF01553">
    <property type="entry name" value="Acyltransferase"/>
    <property type="match status" value="1"/>
</dbReference>
<evidence type="ECO:0000256" key="5">
    <source>
        <dbReference type="ARBA" id="ARBA00023315"/>
    </source>
</evidence>
<sequence>MPFPIATLCSLVLLAVGSAIEASAYQSLPSPLATRSALFRPLVPRGNAYTDVQQQSNRNRRSIVRSSAASDAIALTPNGERNNKVGKPQLNNLQSTLTKVGLLLFVVGMCLALPVALLPPFLAEKFGFINRLRREQYALRSGCFCSRWLMRLIPFANISVVPYLEDDPEPSVWACNHTSMLDIFVLLATDKKLRGKNRRPIKIVYWKGLEENPITKLLFTQCGMIPVEMADNGNGNANDYDKGSFKRLLKDMKAAFADGFDIGILPEGQLNPAPEKGLLPVFGGAFTLARMSRRQVRMMALHGVNNLWHPHESIGMAPSQRDVQVRAYPPCKPFESSEEFVTVFKKVVGHFGAVGDDLDDLEQWLDGTRWLEVQAKQAEIEKLEKDLTRGD</sequence>
<dbReference type="GO" id="GO:0003841">
    <property type="term" value="F:1-acylglycerol-3-phosphate O-acyltransferase activity"/>
    <property type="evidence" value="ECO:0007669"/>
    <property type="project" value="TreeGrafter"/>
</dbReference>
<keyword evidence="7" id="KW-0732">Signal</keyword>
<dbReference type="PANTHER" id="PTHR10434">
    <property type="entry name" value="1-ACYL-SN-GLYCEROL-3-PHOSPHATE ACYLTRANSFERASE"/>
    <property type="match status" value="1"/>
</dbReference>
<feature type="chain" id="PRO_5030521460" description="Phospholipid/glycerol acyltransferase domain-containing protein" evidence="7">
    <location>
        <begin position="20"/>
        <end position="391"/>
    </location>
</feature>
<reference evidence="9" key="1">
    <citation type="submission" date="2021-01" db="EMBL/GenBank/DDBJ databases">
        <authorList>
            <person name="Corre E."/>
            <person name="Pelletier E."/>
            <person name="Niang G."/>
            <person name="Scheremetjew M."/>
            <person name="Finn R."/>
            <person name="Kale V."/>
            <person name="Holt S."/>
            <person name="Cochrane G."/>
            <person name="Meng A."/>
            <person name="Brown T."/>
            <person name="Cohen L."/>
        </authorList>
    </citation>
    <scope>NUCLEOTIDE SEQUENCE</scope>
    <source>
        <strain evidence="9">CCMP3303</strain>
    </source>
</reference>
<dbReference type="PANTHER" id="PTHR10434:SF64">
    <property type="entry name" value="1-ACYL-SN-GLYCEROL-3-PHOSPHATE ACYLTRANSFERASE-RELATED"/>
    <property type="match status" value="1"/>
</dbReference>
<keyword evidence="2" id="KW-0444">Lipid biosynthesis</keyword>
<dbReference type="InterPro" id="IPR002123">
    <property type="entry name" value="Plipid/glycerol_acylTrfase"/>
</dbReference>
<evidence type="ECO:0000259" key="8">
    <source>
        <dbReference type="SMART" id="SM00563"/>
    </source>
</evidence>
<feature type="signal peptide" evidence="7">
    <location>
        <begin position="1"/>
        <end position="19"/>
    </location>
</feature>
<evidence type="ECO:0000313" key="9">
    <source>
        <dbReference type="EMBL" id="CAD8374514.1"/>
    </source>
</evidence>
<proteinExistence type="predicted"/>
<dbReference type="EMBL" id="HBEJ01013655">
    <property type="protein sequence ID" value="CAD8374514.1"/>
    <property type="molecule type" value="Transcribed_RNA"/>
</dbReference>
<dbReference type="SMART" id="SM00563">
    <property type="entry name" value="PlsC"/>
    <property type="match status" value="1"/>
</dbReference>
<protein>
    <recommendedName>
        <fullName evidence="8">Phospholipid/glycerol acyltransferase domain-containing protein</fullName>
    </recommendedName>
</protein>